<dbReference type="InterPro" id="IPR044925">
    <property type="entry name" value="His-Me_finger_sf"/>
</dbReference>
<dbReference type="OrthoDB" id="1917148at2"/>
<feature type="domain" description="HNH nuclease" evidence="1">
    <location>
        <begin position="137"/>
        <end position="164"/>
    </location>
</feature>
<reference evidence="2 3" key="1">
    <citation type="submission" date="2012-01" db="EMBL/GenBank/DDBJ databases">
        <title>Complete sequence of chromosome of Clostridium pasteurianum BC1.</title>
        <authorList>
            <consortium name="US DOE Joint Genome Institute"/>
            <person name="Lucas S."/>
            <person name="Han J."/>
            <person name="Lapidus A."/>
            <person name="Cheng J.-F."/>
            <person name="Goodwin L."/>
            <person name="Pitluck S."/>
            <person name="Peters L."/>
            <person name="Mikhailova N."/>
            <person name="Teshima H."/>
            <person name="Detter J.C."/>
            <person name="Han C."/>
            <person name="Tapia R."/>
            <person name="Land M."/>
            <person name="Hauser L."/>
            <person name="Kyrpides N."/>
            <person name="Ivanova N."/>
            <person name="Pagani I."/>
            <person name="Dunn J."/>
            <person name="Taghavi S."/>
            <person name="Francis A."/>
            <person name="van der Lelie D."/>
            <person name="Woyke T."/>
        </authorList>
    </citation>
    <scope>NUCLEOTIDE SEQUENCE [LARGE SCALE GENOMIC DNA]</scope>
    <source>
        <strain evidence="2 3">BC1</strain>
    </source>
</reference>
<dbReference type="Gene3D" id="3.90.75.20">
    <property type="match status" value="1"/>
</dbReference>
<dbReference type="PATRIC" id="fig|86416.3.peg.2510"/>
<evidence type="ECO:0000313" key="3">
    <source>
        <dbReference type="Proteomes" id="UP000013523"/>
    </source>
</evidence>
<accession>R4K6R4</accession>
<organism evidence="2 3">
    <name type="scientific">Clostridium pasteurianum BC1</name>
    <dbReference type="NCBI Taxonomy" id="86416"/>
    <lineage>
        <taxon>Bacteria</taxon>
        <taxon>Bacillati</taxon>
        <taxon>Bacillota</taxon>
        <taxon>Clostridia</taxon>
        <taxon>Eubacteriales</taxon>
        <taxon>Clostridiaceae</taxon>
        <taxon>Clostridium</taxon>
    </lineage>
</organism>
<evidence type="ECO:0000259" key="1">
    <source>
        <dbReference type="Pfam" id="PF13392"/>
    </source>
</evidence>
<dbReference type="Proteomes" id="UP000013523">
    <property type="component" value="Chromosome"/>
</dbReference>
<sequence>MEKVRMIMKQNDKFGMLTVIKRTENIKGHVMILCKCDCGNEKVVRRSHLLNCEVISCGCHKKDICKSFGEKRKLKNEYTICGEYAIGRDNNGNKFKVSICDLEKVKKSYWYHDSHGYFRAERNGITIRMHRIILKTNKVVDHINGDRGDNRRENLRECTEEQNAFNKGIHHRNTSGYPGVYFHKTNKKWVAYINYKGQRINIGSFTNKNEAIQARMDAEEKYFGEFTRKNILESKDDLLEGKY</sequence>
<dbReference type="InterPro" id="IPR003615">
    <property type="entry name" value="HNH_nuc"/>
</dbReference>
<dbReference type="InterPro" id="IPR016177">
    <property type="entry name" value="DNA-bd_dom_sf"/>
</dbReference>
<dbReference type="eggNOG" id="ENOG5032XG5">
    <property type="taxonomic scope" value="Bacteria"/>
</dbReference>
<dbReference type="STRING" id="86416.Clopa_2526"/>
<dbReference type="Pfam" id="PF13392">
    <property type="entry name" value="HNH_3"/>
    <property type="match status" value="1"/>
</dbReference>
<dbReference type="Gene3D" id="1.20.5.2050">
    <property type="match status" value="1"/>
</dbReference>
<dbReference type="SUPFAM" id="SSF54171">
    <property type="entry name" value="DNA-binding domain"/>
    <property type="match status" value="1"/>
</dbReference>
<dbReference type="AlphaFoldDB" id="R4K6R4"/>
<dbReference type="HOGENOM" id="CLU_1141017_0_0_9"/>
<dbReference type="GO" id="GO:0003677">
    <property type="term" value="F:DNA binding"/>
    <property type="evidence" value="ECO:0007669"/>
    <property type="project" value="InterPro"/>
</dbReference>
<keyword evidence="3" id="KW-1185">Reference proteome</keyword>
<evidence type="ECO:0000313" key="2">
    <source>
        <dbReference type="EMBL" id="AGK97386.1"/>
    </source>
</evidence>
<dbReference type="EMBL" id="CP003261">
    <property type="protein sequence ID" value="AGK97386.1"/>
    <property type="molecule type" value="Genomic_DNA"/>
</dbReference>
<name>R4K6R4_CLOPA</name>
<protein>
    <submittedName>
        <fullName evidence="2">AP2 domain-containing protein</fullName>
    </submittedName>
</protein>
<proteinExistence type="predicted"/>
<gene>
    <name evidence="2" type="ORF">Clopa_2526</name>
</gene>
<dbReference type="KEGG" id="cpas:Clopa_2526"/>
<dbReference type="SUPFAM" id="SSF54060">
    <property type="entry name" value="His-Me finger endonucleases"/>
    <property type="match status" value="1"/>
</dbReference>